<proteinExistence type="predicted"/>
<evidence type="ECO:0000313" key="8">
    <source>
        <dbReference type="Proteomes" id="UP000698242"/>
    </source>
</evidence>
<evidence type="ECO:0000256" key="6">
    <source>
        <dbReference type="ARBA" id="ARBA00023315"/>
    </source>
</evidence>
<dbReference type="InterPro" id="IPR004960">
    <property type="entry name" value="LipA_acyltrans"/>
</dbReference>
<keyword evidence="2" id="KW-1003">Cell membrane</keyword>
<evidence type="ECO:0000313" key="7">
    <source>
        <dbReference type="EMBL" id="KAF0674807.1"/>
    </source>
</evidence>
<dbReference type="GO" id="GO:0016746">
    <property type="term" value="F:acyltransferase activity"/>
    <property type="evidence" value="ECO:0007669"/>
    <property type="project" value="UniProtKB-KW"/>
</dbReference>
<dbReference type="Pfam" id="PF03279">
    <property type="entry name" value="Lip_A_acyltrans"/>
    <property type="match status" value="1"/>
</dbReference>
<evidence type="ECO:0000256" key="5">
    <source>
        <dbReference type="ARBA" id="ARBA00023136"/>
    </source>
</evidence>
<keyword evidence="8" id="KW-1185">Reference proteome</keyword>
<dbReference type="EC" id="2.3.1.-" evidence="7"/>
<dbReference type="RefSeq" id="WP_159966393.1">
    <property type="nucleotide sequence ID" value="NZ_APKE01000035.1"/>
</dbReference>
<accession>A0A921NPW5</accession>
<name>A0A921NPW5_9RHOB</name>
<dbReference type="PANTHER" id="PTHR30606:SF10">
    <property type="entry name" value="PHOSPHATIDYLINOSITOL MANNOSIDE ACYLTRANSFERASE"/>
    <property type="match status" value="1"/>
</dbReference>
<dbReference type="PANTHER" id="PTHR30606">
    <property type="entry name" value="LIPID A BIOSYNTHESIS LAUROYL ACYLTRANSFERASE"/>
    <property type="match status" value="1"/>
</dbReference>
<dbReference type="EMBL" id="APKE01000035">
    <property type="protein sequence ID" value="KAF0674807.1"/>
    <property type="molecule type" value="Genomic_DNA"/>
</dbReference>
<evidence type="ECO:0000256" key="4">
    <source>
        <dbReference type="ARBA" id="ARBA00022679"/>
    </source>
</evidence>
<sequence>MKRSVMRDRAVNAAIRSVLALAMAVPYRTRVPMMGWIVSRIVAPLAGWSRRVEANLAHVRPDLDAAEVRRLKRAVPDNAGRTLIEIYSGEPFRARARNTPLAGPGLDALRAARAEGRPVIMVTGHLGNYDVPRIALAQEGIALAALYREMRNPYFNAHYAEAMRGNAEPIFPANRRGLLGFVNHLRQGGAVGILIDVFAGNGAPVTFFSKTAPTATSAAEWALKYDALVVPVYGIRQPNGLDFEILIDAPVPLSDPLTLTQALNDSLERVVRTHMEQWFWIHRRWKPELRAAQD</sequence>
<keyword evidence="6 7" id="KW-0012">Acyltransferase</keyword>
<keyword evidence="5" id="KW-0472">Membrane</keyword>
<evidence type="ECO:0000256" key="1">
    <source>
        <dbReference type="ARBA" id="ARBA00004533"/>
    </source>
</evidence>
<organism evidence="7 8">
    <name type="scientific">Profundibacterium mesophilum KAUST100406-0324</name>
    <dbReference type="NCBI Taxonomy" id="1037889"/>
    <lineage>
        <taxon>Bacteria</taxon>
        <taxon>Pseudomonadati</taxon>
        <taxon>Pseudomonadota</taxon>
        <taxon>Alphaproteobacteria</taxon>
        <taxon>Rhodobacterales</taxon>
        <taxon>Roseobacteraceae</taxon>
        <taxon>Profundibacterium</taxon>
    </lineage>
</organism>
<dbReference type="GO" id="GO:0009247">
    <property type="term" value="P:glycolipid biosynthetic process"/>
    <property type="evidence" value="ECO:0007669"/>
    <property type="project" value="UniProtKB-ARBA"/>
</dbReference>
<keyword evidence="4 7" id="KW-0808">Transferase</keyword>
<reference evidence="7" key="1">
    <citation type="submission" date="2013-03" db="EMBL/GenBank/DDBJ databases">
        <title>Genome Sequence of the Profundibacterium mesophilum strain KAUST100406-0324T from Red Sea, a novel genus in the family Rhodobacteraceae.</title>
        <authorList>
            <person name="Essack M."/>
            <person name="Alam I."/>
            <person name="Lafi F."/>
            <person name="Alawi W."/>
            <person name="Kamanu F."/>
            <person name="Al-Suwailem A."/>
            <person name="Lee O.O."/>
            <person name="Xu Y."/>
            <person name="Bajic V."/>
            <person name="Qian P.-Y."/>
            <person name="Archer J."/>
        </authorList>
    </citation>
    <scope>NUCLEOTIDE SEQUENCE</scope>
    <source>
        <strain evidence="7">KAUST100406-0324</strain>
    </source>
</reference>
<keyword evidence="3" id="KW-0997">Cell inner membrane</keyword>
<evidence type="ECO:0000256" key="3">
    <source>
        <dbReference type="ARBA" id="ARBA00022519"/>
    </source>
</evidence>
<dbReference type="Proteomes" id="UP000698242">
    <property type="component" value="Unassembled WGS sequence"/>
</dbReference>
<evidence type="ECO:0000256" key="2">
    <source>
        <dbReference type="ARBA" id="ARBA00022475"/>
    </source>
</evidence>
<comment type="subcellular location">
    <subcellularLocation>
        <location evidence="1">Cell inner membrane</location>
    </subcellularLocation>
</comment>
<dbReference type="CDD" id="cd07984">
    <property type="entry name" value="LPLAT_LABLAT-like"/>
    <property type="match status" value="1"/>
</dbReference>
<gene>
    <name evidence="7" type="ORF">PMES_02883</name>
</gene>
<protein>
    <submittedName>
        <fullName evidence="7">Lipid A biosynthesis lauroyl acyltransferase</fullName>
        <ecNumber evidence="7">2.3.1.-</ecNumber>
    </submittedName>
</protein>
<dbReference type="OrthoDB" id="9801955at2"/>
<dbReference type="AlphaFoldDB" id="A0A921NPW5"/>
<comment type="caution">
    <text evidence="7">The sequence shown here is derived from an EMBL/GenBank/DDBJ whole genome shotgun (WGS) entry which is preliminary data.</text>
</comment>
<dbReference type="GO" id="GO:0005886">
    <property type="term" value="C:plasma membrane"/>
    <property type="evidence" value="ECO:0007669"/>
    <property type="project" value="UniProtKB-SubCell"/>
</dbReference>